<comment type="caution">
    <text evidence="1">The sequence shown here is derived from an EMBL/GenBank/DDBJ whole genome shotgun (WGS) entry which is preliminary data.</text>
</comment>
<proteinExistence type="predicted"/>
<keyword evidence="2" id="KW-1185">Reference proteome</keyword>
<evidence type="ECO:0000313" key="2">
    <source>
        <dbReference type="Proteomes" id="UP001234178"/>
    </source>
</evidence>
<gene>
    <name evidence="1" type="ORF">OUZ56_001430</name>
</gene>
<accession>A0ABR0A2N3</accession>
<organism evidence="1 2">
    <name type="scientific">Daphnia magna</name>
    <dbReference type="NCBI Taxonomy" id="35525"/>
    <lineage>
        <taxon>Eukaryota</taxon>
        <taxon>Metazoa</taxon>
        <taxon>Ecdysozoa</taxon>
        <taxon>Arthropoda</taxon>
        <taxon>Crustacea</taxon>
        <taxon>Branchiopoda</taxon>
        <taxon>Diplostraca</taxon>
        <taxon>Cladocera</taxon>
        <taxon>Anomopoda</taxon>
        <taxon>Daphniidae</taxon>
        <taxon>Daphnia</taxon>
    </lineage>
</organism>
<protein>
    <submittedName>
        <fullName evidence="1">Uncharacterized protein</fullName>
    </submittedName>
</protein>
<dbReference type="EMBL" id="JAOYFB010000036">
    <property type="protein sequence ID" value="KAK4019408.1"/>
    <property type="molecule type" value="Genomic_DNA"/>
</dbReference>
<reference evidence="1 2" key="1">
    <citation type="journal article" date="2023" name="Nucleic Acids Res.">
        <title>The hologenome of Daphnia magna reveals possible DNA methylation and microbiome-mediated evolution of the host genome.</title>
        <authorList>
            <person name="Chaturvedi A."/>
            <person name="Li X."/>
            <person name="Dhandapani V."/>
            <person name="Marshall H."/>
            <person name="Kissane S."/>
            <person name="Cuenca-Cambronero M."/>
            <person name="Asole G."/>
            <person name="Calvet F."/>
            <person name="Ruiz-Romero M."/>
            <person name="Marangio P."/>
            <person name="Guigo R."/>
            <person name="Rago D."/>
            <person name="Mirbahai L."/>
            <person name="Eastwood N."/>
            <person name="Colbourne J.K."/>
            <person name="Zhou J."/>
            <person name="Mallon E."/>
            <person name="Orsini L."/>
        </authorList>
    </citation>
    <scope>NUCLEOTIDE SEQUENCE [LARGE SCALE GENOMIC DNA]</scope>
    <source>
        <strain evidence="1">LRV0_1</strain>
    </source>
</reference>
<sequence>MDKDKQNPIKSNGNFIRSIDWTLANPRVVYILSSTGYQKSASRSGLLFSLHEATGTRNLSIVIGNMPEQKNH</sequence>
<name>A0ABR0A2N3_9CRUS</name>
<dbReference type="Proteomes" id="UP001234178">
    <property type="component" value="Unassembled WGS sequence"/>
</dbReference>
<evidence type="ECO:0000313" key="1">
    <source>
        <dbReference type="EMBL" id="KAK4019408.1"/>
    </source>
</evidence>